<protein>
    <submittedName>
        <fullName evidence="10">Protein rarD</fullName>
    </submittedName>
</protein>
<keyword evidence="4" id="KW-1003">Cell membrane</keyword>
<organism evidence="10 11">
    <name type="scientific">Micromonospora rosaria</name>
    <dbReference type="NCBI Taxonomy" id="47874"/>
    <lineage>
        <taxon>Bacteria</taxon>
        <taxon>Bacillati</taxon>
        <taxon>Actinomycetota</taxon>
        <taxon>Actinomycetes</taxon>
        <taxon>Micromonosporales</taxon>
        <taxon>Micromonosporaceae</taxon>
        <taxon>Micromonospora</taxon>
    </lineage>
</organism>
<dbReference type="OrthoDB" id="369870at2"/>
<evidence type="ECO:0000256" key="2">
    <source>
        <dbReference type="ARBA" id="ARBA00007362"/>
    </source>
</evidence>
<evidence type="ECO:0000256" key="8">
    <source>
        <dbReference type="SAM" id="Phobius"/>
    </source>
</evidence>
<evidence type="ECO:0000259" key="9">
    <source>
        <dbReference type="Pfam" id="PF00892"/>
    </source>
</evidence>
<evidence type="ECO:0000256" key="7">
    <source>
        <dbReference type="ARBA" id="ARBA00023136"/>
    </source>
</evidence>
<evidence type="ECO:0000256" key="3">
    <source>
        <dbReference type="ARBA" id="ARBA00022448"/>
    </source>
</evidence>
<dbReference type="Proteomes" id="UP000070620">
    <property type="component" value="Unassembled WGS sequence"/>
</dbReference>
<gene>
    <name evidence="10" type="ORF">AWW66_07350</name>
</gene>
<dbReference type="PANTHER" id="PTHR22911">
    <property type="entry name" value="ACYL-MALONYL CONDENSING ENZYME-RELATED"/>
    <property type="match status" value="1"/>
</dbReference>
<feature type="transmembrane region" description="Helical" evidence="8">
    <location>
        <begin position="7"/>
        <end position="25"/>
    </location>
</feature>
<sequence length="308" mass="33275">MTELRLGYLYGIAAYLCWGFFPLYWRLLRPTSPLEVLAHRIVWSVVFVALLLAALRNLGFLRSLLRRPRTLAGIFLAAVLIAVNWGTYIYGVDTERVVETALGYFITPLVAVLLGVTMLGERLRAAQWVALGLGGVAVVVLTVDYGRLPYLALLLAASFATYSLVKKQLKLPAAEGLLVESAALALPAAGYLGWLAWSSELTLGQVSTGHTVLLILAGAVTAIPLLLFAGAANRLPLSTLGLLQYLAPILQLACGVLIFHEPMPPARIAGFVLVWLALVAFTLDALRQTRRRATRPPASAVVEVPAPR</sequence>
<evidence type="ECO:0000256" key="1">
    <source>
        <dbReference type="ARBA" id="ARBA00004651"/>
    </source>
</evidence>
<keyword evidence="3" id="KW-0813">Transport</keyword>
<feature type="transmembrane region" description="Helical" evidence="8">
    <location>
        <begin position="177"/>
        <end position="197"/>
    </location>
</feature>
<proteinExistence type="inferred from homology"/>
<evidence type="ECO:0000256" key="6">
    <source>
        <dbReference type="ARBA" id="ARBA00022989"/>
    </source>
</evidence>
<feature type="transmembrane region" description="Helical" evidence="8">
    <location>
        <begin position="70"/>
        <end position="90"/>
    </location>
</feature>
<comment type="subcellular location">
    <subcellularLocation>
        <location evidence="1">Cell membrane</location>
        <topology evidence="1">Multi-pass membrane protein</topology>
    </subcellularLocation>
</comment>
<dbReference type="AlphaFoldDB" id="A0A136PWQ8"/>
<keyword evidence="5 8" id="KW-0812">Transmembrane</keyword>
<keyword evidence="11" id="KW-1185">Reference proteome</keyword>
<evidence type="ECO:0000256" key="4">
    <source>
        <dbReference type="ARBA" id="ARBA00022475"/>
    </source>
</evidence>
<feature type="transmembrane region" description="Helical" evidence="8">
    <location>
        <begin position="242"/>
        <end position="260"/>
    </location>
</feature>
<feature type="transmembrane region" description="Helical" evidence="8">
    <location>
        <begin position="125"/>
        <end position="142"/>
    </location>
</feature>
<dbReference type="GO" id="GO:0005886">
    <property type="term" value="C:plasma membrane"/>
    <property type="evidence" value="ECO:0007669"/>
    <property type="project" value="UniProtKB-SubCell"/>
</dbReference>
<dbReference type="InterPro" id="IPR037185">
    <property type="entry name" value="EmrE-like"/>
</dbReference>
<dbReference type="EMBL" id="LRQV01000016">
    <property type="protein sequence ID" value="KXK62616.1"/>
    <property type="molecule type" value="Genomic_DNA"/>
</dbReference>
<evidence type="ECO:0000313" key="11">
    <source>
        <dbReference type="Proteomes" id="UP000070620"/>
    </source>
</evidence>
<dbReference type="InterPro" id="IPR004626">
    <property type="entry name" value="RarD"/>
</dbReference>
<comment type="similarity">
    <text evidence="2">Belongs to the EamA transporter family.</text>
</comment>
<dbReference type="Pfam" id="PF00892">
    <property type="entry name" value="EamA"/>
    <property type="match status" value="1"/>
</dbReference>
<feature type="transmembrane region" description="Helical" evidence="8">
    <location>
        <begin position="148"/>
        <end position="165"/>
    </location>
</feature>
<dbReference type="NCBIfam" id="TIGR00688">
    <property type="entry name" value="rarD"/>
    <property type="match status" value="1"/>
</dbReference>
<evidence type="ECO:0000256" key="5">
    <source>
        <dbReference type="ARBA" id="ARBA00022692"/>
    </source>
</evidence>
<dbReference type="SUPFAM" id="SSF103481">
    <property type="entry name" value="Multidrug resistance efflux transporter EmrE"/>
    <property type="match status" value="2"/>
</dbReference>
<keyword evidence="6 8" id="KW-1133">Transmembrane helix</keyword>
<feature type="transmembrane region" description="Helical" evidence="8">
    <location>
        <begin position="37"/>
        <end position="58"/>
    </location>
</feature>
<dbReference type="PANTHER" id="PTHR22911:SF137">
    <property type="entry name" value="SOLUTE CARRIER FAMILY 35 MEMBER G2-RELATED"/>
    <property type="match status" value="1"/>
</dbReference>
<feature type="transmembrane region" description="Helical" evidence="8">
    <location>
        <begin position="102"/>
        <end position="120"/>
    </location>
</feature>
<dbReference type="RefSeq" id="WP_067361639.1">
    <property type="nucleotide sequence ID" value="NZ_JBIUBN010000028.1"/>
</dbReference>
<name>A0A136PWQ8_9ACTN</name>
<feature type="transmembrane region" description="Helical" evidence="8">
    <location>
        <begin position="266"/>
        <end position="286"/>
    </location>
</feature>
<dbReference type="InterPro" id="IPR000620">
    <property type="entry name" value="EamA_dom"/>
</dbReference>
<feature type="transmembrane region" description="Helical" evidence="8">
    <location>
        <begin position="209"/>
        <end position="230"/>
    </location>
</feature>
<comment type="caution">
    <text evidence="10">The sequence shown here is derived from an EMBL/GenBank/DDBJ whole genome shotgun (WGS) entry which is preliminary data.</text>
</comment>
<keyword evidence="7 8" id="KW-0472">Membrane</keyword>
<evidence type="ECO:0000313" key="10">
    <source>
        <dbReference type="EMBL" id="KXK62616.1"/>
    </source>
</evidence>
<accession>A0A136PWQ8</accession>
<reference evidence="10 11" key="1">
    <citation type="submission" date="2016-01" db="EMBL/GenBank/DDBJ databases">
        <title>Whole genome sequence and analysis of Micromonospora rosaria DSM 803, which can produce antibacterial substance rosamicin.</title>
        <authorList>
            <person name="Yang H."/>
            <person name="He X."/>
            <person name="Zhu D."/>
        </authorList>
    </citation>
    <scope>NUCLEOTIDE SEQUENCE [LARGE SCALE GENOMIC DNA]</scope>
    <source>
        <strain evidence="10 11">DSM 803</strain>
    </source>
</reference>
<feature type="domain" description="EamA" evidence="9">
    <location>
        <begin position="6"/>
        <end position="142"/>
    </location>
</feature>